<reference evidence="3" key="1">
    <citation type="submission" date="2017-06" db="EMBL/GenBank/DDBJ databases">
        <authorList>
            <person name="Cremers G."/>
        </authorList>
    </citation>
    <scope>NUCLEOTIDE SEQUENCE [LARGE SCALE GENOMIC DNA]</scope>
</reference>
<gene>
    <name evidence="2" type="ORF">MNV_350002</name>
</gene>
<dbReference type="EMBL" id="FZMP01000180">
    <property type="protein sequence ID" value="SNQ61433.1"/>
    <property type="molecule type" value="Genomic_DNA"/>
</dbReference>
<dbReference type="AlphaFoldDB" id="A0A284VQF2"/>
<dbReference type="InterPro" id="IPR010985">
    <property type="entry name" value="Ribbon_hlx_hlx"/>
</dbReference>
<proteinExistence type="predicted"/>
<dbReference type="SUPFAM" id="SSF47598">
    <property type="entry name" value="Ribbon-helix-helix"/>
    <property type="match status" value="1"/>
</dbReference>
<keyword evidence="3" id="KW-1185">Reference proteome</keyword>
<dbReference type="STRING" id="1392998.ANME2D_02648"/>
<organism evidence="2 3">
    <name type="scientific">Candidatus Methanoperedens nitratireducens</name>
    <dbReference type="NCBI Taxonomy" id="1392998"/>
    <lineage>
        <taxon>Archaea</taxon>
        <taxon>Methanobacteriati</taxon>
        <taxon>Methanobacteriota</taxon>
        <taxon>Stenosarchaea group</taxon>
        <taxon>Methanomicrobia</taxon>
        <taxon>Methanosarcinales</taxon>
        <taxon>ANME-2 cluster</taxon>
        <taxon>Candidatus Methanoperedentaceae</taxon>
        <taxon>Candidatus Methanoperedens</taxon>
    </lineage>
</organism>
<evidence type="ECO:0000313" key="2">
    <source>
        <dbReference type="EMBL" id="SNQ61433.1"/>
    </source>
</evidence>
<evidence type="ECO:0000259" key="1">
    <source>
        <dbReference type="Pfam" id="PF01402"/>
    </source>
</evidence>
<dbReference type="OrthoDB" id="176962at2157"/>
<accession>A0A284VQF2</accession>
<dbReference type="Proteomes" id="UP000218615">
    <property type="component" value="Unassembled WGS sequence"/>
</dbReference>
<evidence type="ECO:0000313" key="3">
    <source>
        <dbReference type="Proteomes" id="UP000218615"/>
    </source>
</evidence>
<dbReference type="Pfam" id="PF01402">
    <property type="entry name" value="RHH_1"/>
    <property type="match status" value="1"/>
</dbReference>
<name>A0A284VQF2_9EURY</name>
<sequence length="70" mass="8136">MQDKVTIKIPRKLYETLQEMIEGTGFSSTTEFIVFVLRTLASTGKIKEDDKLTEQEVQVIKERLKRLGYL</sequence>
<dbReference type="InterPro" id="IPR002145">
    <property type="entry name" value="CopG"/>
</dbReference>
<dbReference type="GO" id="GO:0006355">
    <property type="term" value="P:regulation of DNA-templated transcription"/>
    <property type="evidence" value="ECO:0007669"/>
    <property type="project" value="InterPro"/>
</dbReference>
<dbReference type="RefSeq" id="WP_096206122.1">
    <property type="nucleotide sequence ID" value="NZ_FZMP01000180.1"/>
</dbReference>
<protein>
    <recommendedName>
        <fullName evidence="1">Ribbon-helix-helix protein CopG domain-containing protein</fullName>
    </recommendedName>
</protein>
<feature type="domain" description="Ribbon-helix-helix protein CopG" evidence="1">
    <location>
        <begin position="5"/>
        <end position="33"/>
    </location>
</feature>